<dbReference type="PANTHER" id="PTHR43841">
    <property type="entry name" value="3-HYDROXYACYL-THIOESTER DEHYDRATASE HTDX-RELATED"/>
    <property type="match status" value="1"/>
</dbReference>
<reference evidence="4 5" key="1">
    <citation type="journal article" date="2010" name="Stand. Genomic Sci.">
        <title>Complete genome sequence of Intrasporangium calvum type strain (7 KIP).</title>
        <authorList>
            <person name="Del Rio T.G."/>
            <person name="Chertkov O."/>
            <person name="Yasawong M."/>
            <person name="Lucas S."/>
            <person name="Deshpande S."/>
            <person name="Cheng J.F."/>
            <person name="Detter C."/>
            <person name="Tapia R."/>
            <person name="Han C."/>
            <person name="Goodwin L."/>
            <person name="Pitluck S."/>
            <person name="Liolios K."/>
            <person name="Ivanova N."/>
            <person name="Mavromatis K."/>
            <person name="Pati A."/>
            <person name="Chen A."/>
            <person name="Palaniappan K."/>
            <person name="Land M."/>
            <person name="Hauser L."/>
            <person name="Chang Y.J."/>
            <person name="Jeffries C.D."/>
            <person name="Rohde M."/>
            <person name="Pukall R."/>
            <person name="Sikorski J."/>
            <person name="Goker M."/>
            <person name="Woyke T."/>
            <person name="Bristow J."/>
            <person name="Eisen J.A."/>
            <person name="Markowitz V."/>
            <person name="Hugenholtz P."/>
            <person name="Kyrpides N.C."/>
            <person name="Klenk H.P."/>
            <person name="Lapidus A."/>
        </authorList>
    </citation>
    <scope>NUCLEOTIDE SEQUENCE [LARGE SCALE GENOMIC DNA]</scope>
    <source>
        <strain evidence="5">ATCC 23552 / DSM 43043 / JCM 3097 / NBRC 12989 / 7 KIP</strain>
    </source>
</reference>
<dbReference type="Proteomes" id="UP000008914">
    <property type="component" value="Chromosome"/>
</dbReference>
<dbReference type="Pfam" id="PF01575">
    <property type="entry name" value="MaoC_dehydratas"/>
    <property type="match status" value="1"/>
</dbReference>
<evidence type="ECO:0000313" key="4">
    <source>
        <dbReference type="EMBL" id="ADU48399.1"/>
    </source>
</evidence>
<accession>E6SBB1</accession>
<dbReference type="Gene3D" id="3.10.129.10">
    <property type="entry name" value="Hotdog Thioesterase"/>
    <property type="match status" value="1"/>
</dbReference>
<dbReference type="EMBL" id="CP002343">
    <property type="protein sequence ID" value="ADU48399.1"/>
    <property type="molecule type" value="Genomic_DNA"/>
</dbReference>
<feature type="domain" description="MaoC-like" evidence="3">
    <location>
        <begin position="195"/>
        <end position="269"/>
    </location>
</feature>
<dbReference type="SUPFAM" id="SSF54637">
    <property type="entry name" value="Thioesterase/thiol ester dehydrase-isomerase"/>
    <property type="match status" value="2"/>
</dbReference>
<dbReference type="RefSeq" id="WP_013492714.1">
    <property type="nucleotide sequence ID" value="NC_014830.1"/>
</dbReference>
<name>E6SBB1_INTC7</name>
<dbReference type="KEGG" id="ica:Intca_1888"/>
<protein>
    <submittedName>
        <fullName evidence="4">MaoC domain protein dehydratase</fullName>
    </submittedName>
</protein>
<dbReference type="PANTHER" id="PTHR43841:SF1">
    <property type="entry name" value="3-HYDROXYACYL-THIOESTER DEHYDRATASE X"/>
    <property type="match status" value="1"/>
</dbReference>
<dbReference type="eggNOG" id="COG2030">
    <property type="taxonomic scope" value="Bacteria"/>
</dbReference>
<evidence type="ECO:0000256" key="1">
    <source>
        <dbReference type="ARBA" id="ARBA00005254"/>
    </source>
</evidence>
<dbReference type="STRING" id="710696.Intca_1888"/>
<dbReference type="OrthoDB" id="9774179at2"/>
<keyword evidence="5" id="KW-1185">Reference proteome</keyword>
<evidence type="ECO:0000259" key="3">
    <source>
        <dbReference type="Pfam" id="PF01575"/>
    </source>
</evidence>
<dbReference type="InterPro" id="IPR029069">
    <property type="entry name" value="HotDog_dom_sf"/>
</dbReference>
<comment type="similarity">
    <text evidence="1">Belongs to the enoyl-CoA hydratase/isomerase family.</text>
</comment>
<organism evidence="4 5">
    <name type="scientific">Intrasporangium calvum (strain ATCC 23552 / DSM 43043 / JCM 3097 / NBRC 12989 / NCIMB 10167 / NRRL B-3866 / 7 KIP)</name>
    <dbReference type="NCBI Taxonomy" id="710696"/>
    <lineage>
        <taxon>Bacteria</taxon>
        <taxon>Bacillati</taxon>
        <taxon>Actinomycetota</taxon>
        <taxon>Actinomycetes</taxon>
        <taxon>Micrococcales</taxon>
        <taxon>Intrasporangiaceae</taxon>
        <taxon>Intrasporangium</taxon>
    </lineage>
</organism>
<sequence>MNVASSTEQPRELRFDRAPDLRRIYATTLITGRATTGPLPAVRAVRGAVRADLDHLADYAGLCGFRVGPALPLTYPHVLSFPLQMALMSEREFPLALSGAVHVENVITSSRPIGVDESFDLSVWAENLRPHRRGRQVDLVSEATVAGEPAWRGVSTYLSKGDDHPDAESSEPPSLDPVRRVVAGPTWRFDEGVGRRYARVSGDWNPIHLHALTARPLGFPTAIAHGMFSYARGLAALGPRIPEAGVTSRVWFRKPLRLPSTVRLRSSFTSSSVISLLAAAKGDVEHAVVEHTW</sequence>
<feature type="region of interest" description="Disordered" evidence="2">
    <location>
        <begin position="156"/>
        <end position="176"/>
    </location>
</feature>
<evidence type="ECO:0000256" key="2">
    <source>
        <dbReference type="SAM" id="MobiDB-lite"/>
    </source>
</evidence>
<evidence type="ECO:0000313" key="5">
    <source>
        <dbReference type="Proteomes" id="UP000008914"/>
    </source>
</evidence>
<dbReference type="InterPro" id="IPR002539">
    <property type="entry name" value="MaoC-like_dom"/>
</dbReference>
<dbReference type="HOGENOM" id="CLU_056696_0_0_11"/>
<dbReference type="AlphaFoldDB" id="E6SBB1"/>
<proteinExistence type="inferred from homology"/>
<gene>
    <name evidence="4" type="ordered locus">Intca_1888</name>
</gene>